<evidence type="ECO:0000313" key="2">
    <source>
        <dbReference type="Proteomes" id="UP000177979"/>
    </source>
</evidence>
<accession>A0A1F5EXW9</accession>
<dbReference type="AlphaFoldDB" id="A0A1F5EXW9"/>
<sequence>MTKTQKFLKNIQAISIAPPENIIRILELIDNNKPITFFSWKMFGIKMTQKGLIANPSFDTDEADKYIIKEKNFIKTLLKLEINFKYIKLIPNELPKVFFGVNLPKESTSFAVNVSRYFKKIYPKTKVIKLSELLSNRPLALVYQKAFAKGQTENIDPKKFAKEKLSRSTYYSDEPLSNEKGTILAQKAFGLFSAETAIIFKYITNPVLLAGARSIDTYKYKFSKYPKDRPILPILFVL</sequence>
<dbReference type="STRING" id="1817722.A2703_02705"/>
<comment type="caution">
    <text evidence="1">The sequence shown here is derived from an EMBL/GenBank/DDBJ whole genome shotgun (WGS) entry which is preliminary data.</text>
</comment>
<name>A0A1F5EXW9_9BACT</name>
<protein>
    <submittedName>
        <fullName evidence="1">Uncharacterized protein</fullName>
    </submittedName>
</protein>
<dbReference type="Proteomes" id="UP000177979">
    <property type="component" value="Unassembled WGS sequence"/>
</dbReference>
<dbReference type="EMBL" id="MFAG01000009">
    <property type="protein sequence ID" value="OGD72251.1"/>
    <property type="molecule type" value="Genomic_DNA"/>
</dbReference>
<gene>
    <name evidence="1" type="ORF">A2703_02705</name>
</gene>
<organism evidence="1 2">
    <name type="scientific">Candidatus Collierbacteria bacterium RIFCSPHIGHO2_01_FULL_50_25</name>
    <dbReference type="NCBI Taxonomy" id="1817722"/>
    <lineage>
        <taxon>Bacteria</taxon>
        <taxon>Candidatus Collieribacteriota</taxon>
    </lineage>
</organism>
<reference evidence="1 2" key="1">
    <citation type="journal article" date="2016" name="Nat. Commun.">
        <title>Thousands of microbial genomes shed light on interconnected biogeochemical processes in an aquifer system.</title>
        <authorList>
            <person name="Anantharaman K."/>
            <person name="Brown C.T."/>
            <person name="Hug L.A."/>
            <person name="Sharon I."/>
            <person name="Castelle C.J."/>
            <person name="Probst A.J."/>
            <person name="Thomas B.C."/>
            <person name="Singh A."/>
            <person name="Wilkins M.J."/>
            <person name="Karaoz U."/>
            <person name="Brodie E.L."/>
            <person name="Williams K.H."/>
            <person name="Hubbard S.S."/>
            <person name="Banfield J.F."/>
        </authorList>
    </citation>
    <scope>NUCLEOTIDE SEQUENCE [LARGE SCALE GENOMIC DNA]</scope>
</reference>
<proteinExistence type="predicted"/>
<evidence type="ECO:0000313" key="1">
    <source>
        <dbReference type="EMBL" id="OGD72251.1"/>
    </source>
</evidence>